<proteinExistence type="predicted"/>
<dbReference type="AlphaFoldDB" id="A0A9D7K2S0"/>
<dbReference type="InterPro" id="IPR002937">
    <property type="entry name" value="Amino_oxidase"/>
</dbReference>
<dbReference type="PANTHER" id="PTHR42923">
    <property type="entry name" value="PROTOPORPHYRINOGEN OXIDASE"/>
    <property type="match status" value="1"/>
</dbReference>
<sequence length="427" mass="46469">MSACGRVAIVGAGWAGLACATELTAADTPVTVFEASRQLGGRARSVELDGHTLDNGQHLLVGAYRETLRLMRRVGAEPASTVQRTPLRLDYPGTFRLELPELPAPWHLAIGLFTATGASLREKLSAALFMQRLKRQHYRLDRDTTVAAWLDAHRQTGILRRFLWEPLCLAALNTSPAQASAQIFANVLRDSLGGSRDATDLLLQQCDLGQIFPAQAAHFIADRGGEFRLSTRIGEIHRQGNGWLIGDEHFEQVVLAVAPQHLAPLLASRPAHAALLQMVAGYAYEPIATAYLAYPETVRLPFPMLGLPGPLGQWVFDRHDMGNAGIMAFVLSADGDWDKLEDDQLAPKLHAELEAAIGPLPAPRWQRTIRERRATFSCRPDLPRPGAATAERGLWLAGDYTYGDYPATLEGAVRSGIVAAQGVLGES</sequence>
<reference evidence="3" key="1">
    <citation type="submission" date="2020-10" db="EMBL/GenBank/DDBJ databases">
        <title>Connecting structure to function with the recovery of over 1000 high-quality activated sludge metagenome-assembled genomes encoding full-length rRNA genes using long-read sequencing.</title>
        <authorList>
            <person name="Singleton C.M."/>
            <person name="Petriglieri F."/>
            <person name="Kristensen J.M."/>
            <person name="Kirkegaard R.H."/>
            <person name="Michaelsen T.Y."/>
            <person name="Andersen M.H."/>
            <person name="Karst S.M."/>
            <person name="Dueholm M.S."/>
            <person name="Nielsen P.H."/>
            <person name="Albertsen M."/>
        </authorList>
    </citation>
    <scope>NUCLEOTIDE SEQUENCE</scope>
    <source>
        <strain evidence="3">Hirt_18-Q3-R61-65_BATAC.395</strain>
    </source>
</reference>
<feature type="signal peptide" evidence="1">
    <location>
        <begin position="1"/>
        <end position="20"/>
    </location>
</feature>
<dbReference type="NCBIfam" id="TIGR03467">
    <property type="entry name" value="HpnE"/>
    <property type="match status" value="1"/>
</dbReference>
<accession>A0A9D7K2S0</accession>
<gene>
    <name evidence="3" type="ORF">IPL58_09730</name>
</gene>
<dbReference type="InterPro" id="IPR017830">
    <property type="entry name" value="SQase_HpnE"/>
</dbReference>
<dbReference type="InterPro" id="IPR036188">
    <property type="entry name" value="FAD/NAD-bd_sf"/>
</dbReference>
<feature type="domain" description="Amine oxidase" evidence="2">
    <location>
        <begin position="15"/>
        <end position="424"/>
    </location>
</feature>
<evidence type="ECO:0000259" key="2">
    <source>
        <dbReference type="Pfam" id="PF01593"/>
    </source>
</evidence>
<dbReference type="PRINTS" id="PR00419">
    <property type="entry name" value="ADXRDTASE"/>
</dbReference>
<dbReference type="Pfam" id="PF01593">
    <property type="entry name" value="Amino_oxidase"/>
    <property type="match status" value="1"/>
</dbReference>
<dbReference type="EMBL" id="JADJUC010000008">
    <property type="protein sequence ID" value="MBK8524364.1"/>
    <property type="molecule type" value="Genomic_DNA"/>
</dbReference>
<dbReference type="PROSITE" id="PS51257">
    <property type="entry name" value="PROKAR_LIPOPROTEIN"/>
    <property type="match status" value="1"/>
</dbReference>
<keyword evidence="1" id="KW-0732">Signal</keyword>
<dbReference type="SUPFAM" id="SSF51905">
    <property type="entry name" value="FAD/NAD(P)-binding domain"/>
    <property type="match status" value="1"/>
</dbReference>
<dbReference type="PANTHER" id="PTHR42923:SF47">
    <property type="entry name" value="BLR3003 PROTEIN"/>
    <property type="match status" value="1"/>
</dbReference>
<dbReference type="Proteomes" id="UP000886689">
    <property type="component" value="Unassembled WGS sequence"/>
</dbReference>
<evidence type="ECO:0000313" key="3">
    <source>
        <dbReference type="EMBL" id="MBK8524364.1"/>
    </source>
</evidence>
<dbReference type="GO" id="GO:0016491">
    <property type="term" value="F:oxidoreductase activity"/>
    <property type="evidence" value="ECO:0007669"/>
    <property type="project" value="InterPro"/>
</dbReference>
<organism evidence="3 4">
    <name type="scientific">Candidatus Proximibacter danicus</name>
    <dbReference type="NCBI Taxonomy" id="2954365"/>
    <lineage>
        <taxon>Bacteria</taxon>
        <taxon>Pseudomonadati</taxon>
        <taxon>Pseudomonadota</taxon>
        <taxon>Betaproteobacteria</taxon>
        <taxon>Candidatus Proximibacter</taxon>
    </lineage>
</organism>
<name>A0A9D7K2S0_9PROT</name>
<feature type="chain" id="PRO_5038977109" evidence="1">
    <location>
        <begin position="21"/>
        <end position="427"/>
    </location>
</feature>
<comment type="caution">
    <text evidence="3">The sequence shown here is derived from an EMBL/GenBank/DDBJ whole genome shotgun (WGS) entry which is preliminary data.</text>
</comment>
<evidence type="ECO:0000313" key="4">
    <source>
        <dbReference type="Proteomes" id="UP000886689"/>
    </source>
</evidence>
<dbReference type="InterPro" id="IPR050464">
    <property type="entry name" value="Zeta_carotene_desat/Oxidored"/>
</dbReference>
<protein>
    <submittedName>
        <fullName evidence="3">FAD-dependent oxidoreductase</fullName>
    </submittedName>
</protein>
<dbReference type="Gene3D" id="3.50.50.60">
    <property type="entry name" value="FAD/NAD(P)-binding domain"/>
    <property type="match status" value="1"/>
</dbReference>
<evidence type="ECO:0000256" key="1">
    <source>
        <dbReference type="SAM" id="SignalP"/>
    </source>
</evidence>